<protein>
    <submittedName>
        <fullName evidence="1">Uncharacterized protein</fullName>
    </submittedName>
</protein>
<accession>A0A1Q8CDT4</accession>
<dbReference type="AlphaFoldDB" id="A0A1Q8CDT4"/>
<dbReference type="RefSeq" id="WP_075128927.1">
    <property type="nucleotide sequence ID" value="NZ_MSIE01000060.1"/>
</dbReference>
<comment type="caution">
    <text evidence="1">The sequence shown here is derived from an EMBL/GenBank/DDBJ whole genome shotgun (WGS) entry which is preliminary data.</text>
</comment>
<name>A0A1Q8CDT4_9PSEU</name>
<dbReference type="STRING" id="1912961.BU204_28840"/>
<keyword evidence="2" id="KW-1185">Reference proteome</keyword>
<dbReference type="EMBL" id="MSIE01000060">
    <property type="protein sequence ID" value="OLF12516.1"/>
    <property type="molecule type" value="Genomic_DNA"/>
</dbReference>
<gene>
    <name evidence="1" type="ORF">BU204_28840</name>
</gene>
<organism evidence="1 2">
    <name type="scientific">Actinophytocola xanthii</name>
    <dbReference type="NCBI Taxonomy" id="1912961"/>
    <lineage>
        <taxon>Bacteria</taxon>
        <taxon>Bacillati</taxon>
        <taxon>Actinomycetota</taxon>
        <taxon>Actinomycetes</taxon>
        <taxon>Pseudonocardiales</taxon>
        <taxon>Pseudonocardiaceae</taxon>
    </lineage>
</organism>
<proteinExistence type="predicted"/>
<evidence type="ECO:0000313" key="2">
    <source>
        <dbReference type="Proteomes" id="UP000185596"/>
    </source>
</evidence>
<sequence>MADEMSLVRKGGRAPVRLSVTARWDFEVRDEADFLAYVRKRLAAERGYDPEAVDQHTRNVEQALLALFELDSWPADYAKAGLVGAGSGGNVERVDRTLFEMTDDERADSGF</sequence>
<reference evidence="1 2" key="1">
    <citation type="submission" date="2016-12" db="EMBL/GenBank/DDBJ databases">
        <title>The draft genome sequence of Actinophytocola sp. 11-183.</title>
        <authorList>
            <person name="Wang W."/>
            <person name="Yuan L."/>
        </authorList>
    </citation>
    <scope>NUCLEOTIDE SEQUENCE [LARGE SCALE GENOMIC DNA]</scope>
    <source>
        <strain evidence="1 2">11-183</strain>
    </source>
</reference>
<evidence type="ECO:0000313" key="1">
    <source>
        <dbReference type="EMBL" id="OLF12516.1"/>
    </source>
</evidence>
<dbReference type="Proteomes" id="UP000185596">
    <property type="component" value="Unassembled WGS sequence"/>
</dbReference>